<evidence type="ECO:0000313" key="2">
    <source>
        <dbReference type="Proteomes" id="UP000070529"/>
    </source>
</evidence>
<proteinExistence type="predicted"/>
<comment type="caution">
    <text evidence="1">The sequence shown here is derived from an EMBL/GenBank/DDBJ whole genome shotgun (WGS) entry which is preliminary data.</text>
</comment>
<dbReference type="STRING" id="294935.ATN88_00025"/>
<gene>
    <name evidence="1" type="ORF">ATN88_00025</name>
</gene>
<sequence>MGEQAQRLQSFIEEQAAQGGAETIWAGRSSGGLVTLDASPFLFDALILRTRVYGQSSSVPQAHGVLTRQLYQHNVVMLNPNEDDVLNGEIALIVVPGRDTWLNLTLSPSVNQYVTEIEGVSF</sequence>
<dbReference type="AlphaFoldDB" id="A0A135I6W7"/>
<dbReference type="Proteomes" id="UP000070529">
    <property type="component" value="Unassembled WGS sequence"/>
</dbReference>
<protein>
    <submittedName>
        <fullName evidence="1">Uncharacterized protein</fullName>
    </submittedName>
</protein>
<keyword evidence="2" id="KW-1185">Reference proteome</keyword>
<evidence type="ECO:0000313" key="1">
    <source>
        <dbReference type="EMBL" id="KXF81196.1"/>
    </source>
</evidence>
<organism evidence="1 2">
    <name type="scientific">Enterovibrio coralii</name>
    <dbReference type="NCBI Taxonomy" id="294935"/>
    <lineage>
        <taxon>Bacteria</taxon>
        <taxon>Pseudomonadati</taxon>
        <taxon>Pseudomonadota</taxon>
        <taxon>Gammaproteobacteria</taxon>
        <taxon>Vibrionales</taxon>
        <taxon>Vibrionaceae</taxon>
        <taxon>Enterovibrio</taxon>
    </lineage>
</organism>
<name>A0A135I6W7_9GAMM</name>
<dbReference type="EMBL" id="LNTY01000034">
    <property type="protein sequence ID" value="KXF81196.1"/>
    <property type="molecule type" value="Genomic_DNA"/>
</dbReference>
<accession>A0A135I6W7</accession>
<reference evidence="1 2" key="1">
    <citation type="submission" date="2015-11" db="EMBL/GenBank/DDBJ databases">
        <title>Genomic Taxonomy of the Vibrionaceae.</title>
        <authorList>
            <person name="Gomez-Gil B."/>
            <person name="Enciso-Ibarra J."/>
        </authorList>
    </citation>
    <scope>NUCLEOTIDE SEQUENCE [LARGE SCALE GENOMIC DNA]</scope>
    <source>
        <strain evidence="1 2">CAIM 912</strain>
    </source>
</reference>